<dbReference type="GO" id="GO:0004222">
    <property type="term" value="F:metalloendopeptidase activity"/>
    <property type="evidence" value="ECO:0007669"/>
    <property type="project" value="InterPro"/>
</dbReference>
<feature type="domain" description="Peptidase M48" evidence="7">
    <location>
        <begin position="156"/>
        <end position="355"/>
    </location>
</feature>
<sequence length="512" mass="58029">MRKVFLIIIFIFSLSRIHAQHVQIYGTDLSATLLKKYEGLEKDSLIKISEIIFEKKQNVDAYQNTTYEDMYYIRTNEKLIPITGKLKERLAFECKTPQDIWDSEVIKHVLLPLQKKGLQKELRLEREQDALDYIDRLKSNGLVYKDPYLENYIYGLIARTAPTHYIDKRPYRVNLLIVDDSSLNAGVYPNGTLIITTGLLSCLHSEDELIAILSHEIAHFVLDHQIQNVNKAISRKNRAAFWATLATGVTAVAEGVAAANGNYSTPGLATLGVATLSGAIASEVIDWLGMKYNHKQENEADAIAKNMLAILQRDTNALSSALNHIQQTINEEGLDDIYFDSFTHPALIERIHKLGDPQTLPDNDFERKISFIITNAAHKKYDSGRFTQAIDLVSQNMENHVATSEDYILKAYCLFALYNSAQSNEEALSLIHSAKAVDPTNIEAYKAEIVAYLRLDDKNTALRLLQEYESILADMQQSNHSSYFIDTEISWCRNMQIKLNGMQVQQATIQPY</sequence>
<comment type="caution">
    <text evidence="8">The sequence shown here is derived from an EMBL/GenBank/DDBJ whole genome shotgun (WGS) entry which is preliminary data.</text>
</comment>
<keyword evidence="3" id="KW-0479">Metal-binding</keyword>
<dbReference type="GeneID" id="77849597"/>
<dbReference type="RefSeq" id="WP_008862792.1">
    <property type="nucleotide sequence ID" value="NZ_JH815205.1"/>
</dbReference>
<dbReference type="Proteomes" id="UP000006044">
    <property type="component" value="Unassembled WGS sequence"/>
</dbReference>
<evidence type="ECO:0000259" key="7">
    <source>
        <dbReference type="Pfam" id="PF01435"/>
    </source>
</evidence>
<dbReference type="SUPFAM" id="SSF48452">
    <property type="entry name" value="TPR-like"/>
    <property type="match status" value="1"/>
</dbReference>
<dbReference type="CDD" id="cd07324">
    <property type="entry name" value="M48C_Oma1-like"/>
    <property type="match status" value="1"/>
</dbReference>
<dbReference type="PANTHER" id="PTHR22726:SF1">
    <property type="entry name" value="METALLOENDOPEPTIDASE OMA1, MITOCHONDRIAL"/>
    <property type="match status" value="1"/>
</dbReference>
<dbReference type="InterPro" id="IPR051156">
    <property type="entry name" value="Mito/Outer_Membr_Metalloprot"/>
</dbReference>
<dbReference type="Gene3D" id="3.30.2010.10">
    <property type="entry name" value="Metalloproteases ('zincins'), catalytic domain"/>
    <property type="match status" value="1"/>
</dbReference>
<keyword evidence="2" id="KW-0645">Protease</keyword>
<comment type="cofactor">
    <cofactor evidence="1">
        <name>Zn(2+)</name>
        <dbReference type="ChEBI" id="CHEBI:29105"/>
    </cofactor>
</comment>
<proteinExistence type="predicted"/>
<keyword evidence="6" id="KW-0482">Metalloprotease</keyword>
<evidence type="ECO:0000313" key="8">
    <source>
        <dbReference type="EMBL" id="EJZ62491.1"/>
    </source>
</evidence>
<evidence type="ECO:0000256" key="2">
    <source>
        <dbReference type="ARBA" id="ARBA00022670"/>
    </source>
</evidence>
<name>K0WW67_9BACT</name>
<protein>
    <recommendedName>
        <fullName evidence="7">Peptidase M48 domain-containing protein</fullName>
    </recommendedName>
</protein>
<dbReference type="eggNOG" id="COG4783">
    <property type="taxonomic scope" value="Bacteria"/>
</dbReference>
<evidence type="ECO:0000256" key="4">
    <source>
        <dbReference type="ARBA" id="ARBA00022801"/>
    </source>
</evidence>
<dbReference type="PANTHER" id="PTHR22726">
    <property type="entry name" value="METALLOENDOPEPTIDASE OMA1"/>
    <property type="match status" value="1"/>
</dbReference>
<evidence type="ECO:0000256" key="5">
    <source>
        <dbReference type="ARBA" id="ARBA00022833"/>
    </source>
</evidence>
<dbReference type="InterPro" id="IPR001915">
    <property type="entry name" value="Peptidase_M48"/>
</dbReference>
<keyword evidence="5" id="KW-0862">Zinc</keyword>
<evidence type="ECO:0000313" key="9">
    <source>
        <dbReference type="Proteomes" id="UP000006044"/>
    </source>
</evidence>
<dbReference type="Gene3D" id="1.25.40.10">
    <property type="entry name" value="Tetratricopeptide repeat domain"/>
    <property type="match status" value="1"/>
</dbReference>
<evidence type="ECO:0000256" key="6">
    <source>
        <dbReference type="ARBA" id="ARBA00023049"/>
    </source>
</evidence>
<dbReference type="OrthoDB" id="1045464at2"/>
<gene>
    <name evidence="8" type="ORF">HMPREF9448_02406</name>
</gene>
<dbReference type="GO" id="GO:0051603">
    <property type="term" value="P:proteolysis involved in protein catabolic process"/>
    <property type="evidence" value="ECO:0007669"/>
    <property type="project" value="TreeGrafter"/>
</dbReference>
<dbReference type="GO" id="GO:0016020">
    <property type="term" value="C:membrane"/>
    <property type="evidence" value="ECO:0007669"/>
    <property type="project" value="TreeGrafter"/>
</dbReference>
<dbReference type="Pfam" id="PF01435">
    <property type="entry name" value="Peptidase_M48"/>
    <property type="match status" value="1"/>
</dbReference>
<dbReference type="STRING" id="742726.HMPREF9448_02406"/>
<dbReference type="HOGENOM" id="CLU_536037_0_0_10"/>
<organism evidence="8 9">
    <name type="scientific">Barnesiella intestinihominis YIT 11860</name>
    <dbReference type="NCBI Taxonomy" id="742726"/>
    <lineage>
        <taxon>Bacteria</taxon>
        <taxon>Pseudomonadati</taxon>
        <taxon>Bacteroidota</taxon>
        <taxon>Bacteroidia</taxon>
        <taxon>Bacteroidales</taxon>
        <taxon>Barnesiellaceae</taxon>
        <taxon>Barnesiella</taxon>
    </lineage>
</organism>
<dbReference type="GO" id="GO:0046872">
    <property type="term" value="F:metal ion binding"/>
    <property type="evidence" value="ECO:0007669"/>
    <property type="project" value="UniProtKB-KW"/>
</dbReference>
<accession>K0WW67</accession>
<evidence type="ECO:0000256" key="1">
    <source>
        <dbReference type="ARBA" id="ARBA00001947"/>
    </source>
</evidence>
<reference evidence="8 9" key="1">
    <citation type="submission" date="2012-08" db="EMBL/GenBank/DDBJ databases">
        <title>The Genome Sequence of Barnesiella intestinihominis YIT 11860.</title>
        <authorList>
            <consortium name="The Broad Institute Genome Sequencing Platform"/>
            <person name="Earl A."/>
            <person name="Ward D."/>
            <person name="Feldgarden M."/>
            <person name="Gevers D."/>
            <person name="Morotomi M."/>
            <person name="Walker B."/>
            <person name="Young S.K."/>
            <person name="Zeng Q."/>
            <person name="Gargeya S."/>
            <person name="Fitzgerald M."/>
            <person name="Haas B."/>
            <person name="Abouelleil A."/>
            <person name="Alvarado L."/>
            <person name="Arachchi H.M."/>
            <person name="Berlin A.M."/>
            <person name="Chapman S.B."/>
            <person name="Goldberg J."/>
            <person name="Griggs A."/>
            <person name="Gujja S."/>
            <person name="Hansen M."/>
            <person name="Howarth C."/>
            <person name="Imamovic A."/>
            <person name="Larimer J."/>
            <person name="McCowen C."/>
            <person name="Montmayeur A."/>
            <person name="Murphy C."/>
            <person name="Neiman D."/>
            <person name="Pearson M."/>
            <person name="Priest M."/>
            <person name="Roberts A."/>
            <person name="Saif S."/>
            <person name="Shea T."/>
            <person name="Sisk P."/>
            <person name="Sykes S."/>
            <person name="Wortman J."/>
            <person name="Nusbaum C."/>
            <person name="Birren B."/>
        </authorList>
    </citation>
    <scope>NUCLEOTIDE SEQUENCE [LARGE SCALE GENOMIC DNA]</scope>
    <source>
        <strain evidence="8 9">YIT 11860</strain>
    </source>
</reference>
<dbReference type="InterPro" id="IPR011990">
    <property type="entry name" value="TPR-like_helical_dom_sf"/>
</dbReference>
<evidence type="ECO:0000256" key="3">
    <source>
        <dbReference type="ARBA" id="ARBA00022723"/>
    </source>
</evidence>
<dbReference type="EMBL" id="ADLE01000016">
    <property type="protein sequence ID" value="EJZ62491.1"/>
    <property type="molecule type" value="Genomic_DNA"/>
</dbReference>
<keyword evidence="4" id="KW-0378">Hydrolase</keyword>
<dbReference type="AlphaFoldDB" id="K0WW67"/>
<keyword evidence="9" id="KW-1185">Reference proteome</keyword>